<proteinExistence type="predicted"/>
<organism evidence="5 6">
    <name type="scientific">Helicobacter jaachi</name>
    <dbReference type="NCBI Taxonomy" id="1677920"/>
    <lineage>
        <taxon>Bacteria</taxon>
        <taxon>Pseudomonadati</taxon>
        <taxon>Campylobacterota</taxon>
        <taxon>Epsilonproteobacteria</taxon>
        <taxon>Campylobacterales</taxon>
        <taxon>Helicobacteraceae</taxon>
        <taxon>Helicobacter</taxon>
    </lineage>
</organism>
<keyword evidence="2" id="KW-0012">Acyltransferase</keyword>
<dbReference type="Pfam" id="PF08545">
    <property type="entry name" value="ACP_syn_III"/>
    <property type="match status" value="1"/>
</dbReference>
<dbReference type="InterPro" id="IPR013747">
    <property type="entry name" value="ACP_syn_III_C"/>
</dbReference>
<accession>A0A4U8T9J1</accession>
<dbReference type="OrthoDB" id="9815506at2"/>
<dbReference type="GO" id="GO:0004315">
    <property type="term" value="F:3-oxoacyl-[acyl-carrier-protein] synthase activity"/>
    <property type="evidence" value="ECO:0007669"/>
    <property type="project" value="InterPro"/>
</dbReference>
<feature type="domain" description="Beta-ketoacyl-[acyl-carrier-protein] synthase III C-terminal" evidence="3">
    <location>
        <begin position="256"/>
        <end position="341"/>
    </location>
</feature>
<dbReference type="InterPro" id="IPR016039">
    <property type="entry name" value="Thiolase-like"/>
</dbReference>
<evidence type="ECO:0000256" key="2">
    <source>
        <dbReference type="ARBA" id="ARBA00023315"/>
    </source>
</evidence>
<dbReference type="RefSeq" id="WP_052058116.1">
    <property type="nucleotide sequence ID" value="NZ_JRPR02000003.1"/>
</dbReference>
<dbReference type="GO" id="GO:0006633">
    <property type="term" value="P:fatty acid biosynthetic process"/>
    <property type="evidence" value="ECO:0007669"/>
    <property type="project" value="InterPro"/>
</dbReference>
<keyword evidence="1" id="KW-0808">Transferase</keyword>
<feature type="domain" description="Beta-ketoacyl-[acyl-carrier-protein] synthase III N-terminal" evidence="4">
    <location>
        <begin position="118"/>
        <end position="185"/>
    </location>
</feature>
<evidence type="ECO:0000313" key="6">
    <source>
        <dbReference type="Proteomes" id="UP000029733"/>
    </source>
</evidence>
<dbReference type="AlphaFoldDB" id="A0A4U8T9J1"/>
<name>A0A4U8T9J1_9HELI</name>
<protein>
    <submittedName>
        <fullName evidence="5">Ketoacyl-ACP synthase III</fullName>
    </submittedName>
</protein>
<dbReference type="Pfam" id="PF08541">
    <property type="entry name" value="ACP_syn_III_C"/>
    <property type="match status" value="1"/>
</dbReference>
<reference evidence="5 6" key="1">
    <citation type="journal article" date="2014" name="Genome Announc.">
        <title>Draft genome sequences of eight enterohepatic helicobacter species isolated from both laboratory and wild rodents.</title>
        <authorList>
            <person name="Sheh A."/>
            <person name="Shen Z."/>
            <person name="Fox J.G."/>
        </authorList>
    </citation>
    <scope>NUCLEOTIDE SEQUENCE [LARGE SCALE GENOMIC DNA]</scope>
    <source>
        <strain evidence="5 6">MIT 09-6949</strain>
    </source>
</reference>
<dbReference type="InterPro" id="IPR013751">
    <property type="entry name" value="ACP_syn_III_N"/>
</dbReference>
<sequence>MNATIEHARICHIATMLPSKRVQNALNPNFSERDKRKIIKTTGIQTRYELQRDYGNANDETLLDLYAPCAKACLEALKWELDSIDGLIVVSQQHEYKLPATACLLQEHLGLSSECFAYDIAMGCSGYVYGLYAAMSHINGGGARRILLFVGDAPSNITYHKDKSAALLFSDVGSCTALEYSQEAMRAHFRFSTIGSGFANIIAPFGGLKHPLTEQSFSEFIDSNGNANTQACQQINGIEVFDFTIKHLPPNIQKLLDYAHLSLEDIEKCYFHQANKMINDYLSAKLNIAHKAPLHIEHFGNASSASIPLLLCDNKQGRISDKTALLAGFGVGLSVGLVIVQNLECTTSLLYRVKEHIKHEEVR</sequence>
<keyword evidence="6" id="KW-1185">Reference proteome</keyword>
<dbReference type="EMBL" id="JRPR02000003">
    <property type="protein sequence ID" value="TLD96490.1"/>
    <property type="molecule type" value="Genomic_DNA"/>
</dbReference>
<dbReference type="PANTHER" id="PTHR34069:SF2">
    <property type="entry name" value="BETA-KETOACYL-[ACYL-CARRIER-PROTEIN] SYNTHASE III"/>
    <property type="match status" value="1"/>
</dbReference>
<evidence type="ECO:0000313" key="5">
    <source>
        <dbReference type="EMBL" id="TLD96490.1"/>
    </source>
</evidence>
<dbReference type="SUPFAM" id="SSF53901">
    <property type="entry name" value="Thiolase-like"/>
    <property type="match status" value="1"/>
</dbReference>
<evidence type="ECO:0000259" key="4">
    <source>
        <dbReference type="Pfam" id="PF08545"/>
    </source>
</evidence>
<dbReference type="Gene3D" id="3.40.47.10">
    <property type="match status" value="1"/>
</dbReference>
<gene>
    <name evidence="5" type="ORF">LS71_005315</name>
</gene>
<comment type="caution">
    <text evidence="5">The sequence shown here is derived from an EMBL/GenBank/DDBJ whole genome shotgun (WGS) entry which is preliminary data.</text>
</comment>
<dbReference type="PANTHER" id="PTHR34069">
    <property type="entry name" value="3-OXOACYL-[ACYL-CARRIER-PROTEIN] SYNTHASE 3"/>
    <property type="match status" value="1"/>
</dbReference>
<dbReference type="GO" id="GO:0044550">
    <property type="term" value="P:secondary metabolite biosynthetic process"/>
    <property type="evidence" value="ECO:0007669"/>
    <property type="project" value="TreeGrafter"/>
</dbReference>
<dbReference type="CDD" id="cd00830">
    <property type="entry name" value="KAS_III"/>
    <property type="match status" value="1"/>
</dbReference>
<dbReference type="Proteomes" id="UP000029733">
    <property type="component" value="Unassembled WGS sequence"/>
</dbReference>
<evidence type="ECO:0000259" key="3">
    <source>
        <dbReference type="Pfam" id="PF08541"/>
    </source>
</evidence>
<evidence type="ECO:0000256" key="1">
    <source>
        <dbReference type="ARBA" id="ARBA00022679"/>
    </source>
</evidence>